<dbReference type="GeneTree" id="ENSGT00940000178757"/>
<proteinExistence type="predicted"/>
<feature type="region of interest" description="Disordered" evidence="1">
    <location>
        <begin position="76"/>
        <end position="101"/>
    </location>
</feature>
<accession>A0A3Q2WVN4</accession>
<protein>
    <submittedName>
        <fullName evidence="2">Uncharacterized protein</fullName>
    </submittedName>
</protein>
<evidence type="ECO:0000313" key="3">
    <source>
        <dbReference type="Proteomes" id="UP000264840"/>
    </source>
</evidence>
<dbReference type="AlphaFoldDB" id="A0A3Q2WVN4"/>
<keyword evidence="3" id="KW-1185">Reference proteome</keyword>
<reference evidence="2" key="1">
    <citation type="submission" date="2025-08" db="UniProtKB">
        <authorList>
            <consortium name="Ensembl"/>
        </authorList>
    </citation>
    <scope>IDENTIFICATION</scope>
</reference>
<evidence type="ECO:0000256" key="1">
    <source>
        <dbReference type="SAM" id="MobiDB-lite"/>
    </source>
</evidence>
<organism evidence="2 3">
    <name type="scientific">Haplochromis burtoni</name>
    <name type="common">Burton's mouthbrooder</name>
    <name type="synonym">Chromis burtoni</name>
    <dbReference type="NCBI Taxonomy" id="8153"/>
    <lineage>
        <taxon>Eukaryota</taxon>
        <taxon>Metazoa</taxon>
        <taxon>Chordata</taxon>
        <taxon>Craniata</taxon>
        <taxon>Vertebrata</taxon>
        <taxon>Euteleostomi</taxon>
        <taxon>Actinopterygii</taxon>
        <taxon>Neopterygii</taxon>
        <taxon>Teleostei</taxon>
        <taxon>Neoteleostei</taxon>
        <taxon>Acanthomorphata</taxon>
        <taxon>Ovalentaria</taxon>
        <taxon>Cichlomorphae</taxon>
        <taxon>Cichliformes</taxon>
        <taxon>Cichlidae</taxon>
        <taxon>African cichlids</taxon>
        <taxon>Pseudocrenilabrinae</taxon>
        <taxon>Haplochromini</taxon>
        <taxon>Haplochromis</taxon>
    </lineage>
</organism>
<dbReference type="GO" id="GO:0030154">
    <property type="term" value="P:cell differentiation"/>
    <property type="evidence" value="ECO:0007669"/>
    <property type="project" value="InterPro"/>
</dbReference>
<dbReference type="Proteomes" id="UP000264840">
    <property type="component" value="Unplaced"/>
</dbReference>
<evidence type="ECO:0000313" key="2">
    <source>
        <dbReference type="Ensembl" id="ENSHBUP00000030999.1"/>
    </source>
</evidence>
<feature type="compositionally biased region" description="Polar residues" evidence="1">
    <location>
        <begin position="87"/>
        <end position="101"/>
    </location>
</feature>
<sequence length="101" mass="10390">MAAIVGLPAGGSLVAATNYYQRCISSTSSTSSLISSPTGMTPLTEEAQHKAGVLGVVTNSQITCVSWEMVMLGDLRDGEEEGRHESSLPSVGTSGTVKTIS</sequence>
<reference evidence="2" key="2">
    <citation type="submission" date="2025-09" db="UniProtKB">
        <authorList>
            <consortium name="Ensembl"/>
        </authorList>
    </citation>
    <scope>IDENTIFICATION</scope>
</reference>
<dbReference type="Ensembl" id="ENSHBUT00000022567.1">
    <property type="protein sequence ID" value="ENSHBUP00000030999.1"/>
    <property type="gene ID" value="ENSHBUG00000016417.1"/>
</dbReference>
<name>A0A3Q2WVN4_HAPBU</name>